<name>A0A6G0U1M4_APHGL</name>
<feature type="transmembrane region" description="Helical" evidence="1">
    <location>
        <begin position="148"/>
        <end position="167"/>
    </location>
</feature>
<evidence type="ECO:0000313" key="3">
    <source>
        <dbReference type="Proteomes" id="UP000475862"/>
    </source>
</evidence>
<sequence length="248" mass="28558">MLLLFTPTPLFRDEYSSNGFQKNSFCYVAAATAGNLSRPVRLLFPCHFFHKNNKLYNVKEKFTNVGLVKTDKVKNNVQQKDKFLEQLNCVIIKYSNKVESGDTSISSEFQTTDNIMILIEENPKLIYFIDHSHKSKLYLQKCVKLRKLFLVVLVVIVVVAVPSITTFSELFANEKLYINLEYCKTSKFKLFTSSYINPPTQPGSLRRMYELFKNILSSIHQSDVPRYITNDVANKMIDACQATLYSIT</sequence>
<proteinExistence type="predicted"/>
<evidence type="ECO:0000313" key="2">
    <source>
        <dbReference type="EMBL" id="KAE9542867.1"/>
    </source>
</evidence>
<dbReference type="AlphaFoldDB" id="A0A6G0U1M4"/>
<gene>
    <name evidence="2" type="ORF">AGLY_002778</name>
</gene>
<reference evidence="2 3" key="1">
    <citation type="submission" date="2019-08" db="EMBL/GenBank/DDBJ databases">
        <title>The genome of the soybean aphid Biotype 1, its phylome, world population structure and adaptation to the North American continent.</title>
        <authorList>
            <person name="Giordano R."/>
            <person name="Donthu R.K."/>
            <person name="Hernandez A.G."/>
            <person name="Wright C.L."/>
            <person name="Zimin A.V."/>
        </authorList>
    </citation>
    <scope>NUCLEOTIDE SEQUENCE [LARGE SCALE GENOMIC DNA]</scope>
    <source>
        <tissue evidence="2">Whole aphids</tissue>
    </source>
</reference>
<evidence type="ECO:0000256" key="1">
    <source>
        <dbReference type="SAM" id="Phobius"/>
    </source>
</evidence>
<keyword evidence="3" id="KW-1185">Reference proteome</keyword>
<keyword evidence="1" id="KW-0812">Transmembrane</keyword>
<keyword evidence="1" id="KW-0472">Membrane</keyword>
<accession>A0A6G0U1M4</accession>
<keyword evidence="1" id="KW-1133">Transmembrane helix</keyword>
<dbReference type="EMBL" id="VYZN01000009">
    <property type="protein sequence ID" value="KAE9542867.1"/>
    <property type="molecule type" value="Genomic_DNA"/>
</dbReference>
<dbReference type="Proteomes" id="UP000475862">
    <property type="component" value="Unassembled WGS sequence"/>
</dbReference>
<comment type="caution">
    <text evidence="2">The sequence shown here is derived from an EMBL/GenBank/DDBJ whole genome shotgun (WGS) entry which is preliminary data.</text>
</comment>
<organism evidence="2 3">
    <name type="scientific">Aphis glycines</name>
    <name type="common">Soybean aphid</name>
    <dbReference type="NCBI Taxonomy" id="307491"/>
    <lineage>
        <taxon>Eukaryota</taxon>
        <taxon>Metazoa</taxon>
        <taxon>Ecdysozoa</taxon>
        <taxon>Arthropoda</taxon>
        <taxon>Hexapoda</taxon>
        <taxon>Insecta</taxon>
        <taxon>Pterygota</taxon>
        <taxon>Neoptera</taxon>
        <taxon>Paraneoptera</taxon>
        <taxon>Hemiptera</taxon>
        <taxon>Sternorrhyncha</taxon>
        <taxon>Aphidomorpha</taxon>
        <taxon>Aphidoidea</taxon>
        <taxon>Aphididae</taxon>
        <taxon>Aphidini</taxon>
        <taxon>Aphis</taxon>
        <taxon>Aphis</taxon>
    </lineage>
</organism>
<protein>
    <submittedName>
        <fullName evidence="2">Uncharacterized protein</fullName>
    </submittedName>
</protein>